<dbReference type="Proteomes" id="UP000274429">
    <property type="component" value="Unassembled WGS sequence"/>
</dbReference>
<reference evidence="1 2" key="2">
    <citation type="submission" date="2018-11" db="EMBL/GenBank/DDBJ databases">
        <authorList>
            <consortium name="Pathogen Informatics"/>
        </authorList>
    </citation>
    <scope>NUCLEOTIDE SEQUENCE [LARGE SCALE GENOMIC DNA]</scope>
</reference>
<proteinExistence type="predicted"/>
<sequence>MHVVIAPQTEDDQELRCVHWPWNFTLREGPLWIYAAAAASEDGVVIGEEDDVGFVWTTQSSSSLDVVQQFQRQAVVGVLVVANRKVVMVAHFLTEHSPCGGWVL</sequence>
<dbReference type="WBParaSite" id="TTAC_0000433301-mRNA-1">
    <property type="protein sequence ID" value="TTAC_0000433301-mRNA-1"/>
    <property type="gene ID" value="TTAC_0000433301"/>
</dbReference>
<name>A0A0R3WU93_HYDTA</name>
<evidence type="ECO:0000313" key="3">
    <source>
        <dbReference type="WBParaSite" id="TTAC_0000433301-mRNA-1"/>
    </source>
</evidence>
<organism evidence="3">
    <name type="scientific">Hydatigena taeniaeformis</name>
    <name type="common">Feline tapeworm</name>
    <name type="synonym">Taenia taeniaeformis</name>
    <dbReference type="NCBI Taxonomy" id="6205"/>
    <lineage>
        <taxon>Eukaryota</taxon>
        <taxon>Metazoa</taxon>
        <taxon>Spiralia</taxon>
        <taxon>Lophotrochozoa</taxon>
        <taxon>Platyhelminthes</taxon>
        <taxon>Cestoda</taxon>
        <taxon>Eucestoda</taxon>
        <taxon>Cyclophyllidea</taxon>
        <taxon>Taeniidae</taxon>
        <taxon>Hydatigera</taxon>
    </lineage>
</organism>
<protein>
    <submittedName>
        <fullName evidence="3">DPPIV_N domain-containing protein</fullName>
    </submittedName>
</protein>
<keyword evidence="2" id="KW-1185">Reference proteome</keyword>
<dbReference type="EMBL" id="UYWX01004138">
    <property type="protein sequence ID" value="VDM24668.1"/>
    <property type="molecule type" value="Genomic_DNA"/>
</dbReference>
<reference evidence="3" key="1">
    <citation type="submission" date="2017-02" db="UniProtKB">
        <authorList>
            <consortium name="WormBaseParasite"/>
        </authorList>
    </citation>
    <scope>IDENTIFICATION</scope>
</reference>
<dbReference type="AlphaFoldDB" id="A0A0R3WU93"/>
<gene>
    <name evidence="1" type="ORF">TTAC_LOCUS4317</name>
</gene>
<evidence type="ECO:0000313" key="2">
    <source>
        <dbReference type="Proteomes" id="UP000274429"/>
    </source>
</evidence>
<evidence type="ECO:0000313" key="1">
    <source>
        <dbReference type="EMBL" id="VDM24668.1"/>
    </source>
</evidence>
<accession>A0A0R3WU93</accession>